<keyword evidence="2" id="KW-1133">Transmembrane helix</keyword>
<keyword evidence="2" id="KW-0812">Transmembrane</keyword>
<evidence type="ECO:0000313" key="3">
    <source>
        <dbReference type="EMBL" id="PPQ62940.1"/>
    </source>
</evidence>
<dbReference type="AlphaFoldDB" id="A0A409VDG4"/>
<comment type="caution">
    <text evidence="3">The sequence shown here is derived from an EMBL/GenBank/DDBJ whole genome shotgun (WGS) entry which is preliminary data.</text>
</comment>
<accession>A0A409VDG4</accession>
<proteinExistence type="predicted"/>
<feature type="transmembrane region" description="Helical" evidence="2">
    <location>
        <begin position="106"/>
        <end position="128"/>
    </location>
</feature>
<feature type="transmembrane region" description="Helical" evidence="2">
    <location>
        <begin position="326"/>
        <end position="343"/>
    </location>
</feature>
<dbReference type="Proteomes" id="UP000284842">
    <property type="component" value="Unassembled WGS sequence"/>
</dbReference>
<keyword evidence="2" id="KW-0472">Membrane</keyword>
<organism evidence="3 4">
    <name type="scientific">Panaeolus cyanescens</name>
    <dbReference type="NCBI Taxonomy" id="181874"/>
    <lineage>
        <taxon>Eukaryota</taxon>
        <taxon>Fungi</taxon>
        <taxon>Dikarya</taxon>
        <taxon>Basidiomycota</taxon>
        <taxon>Agaricomycotina</taxon>
        <taxon>Agaricomycetes</taxon>
        <taxon>Agaricomycetidae</taxon>
        <taxon>Agaricales</taxon>
        <taxon>Agaricineae</taxon>
        <taxon>Galeropsidaceae</taxon>
        <taxon>Panaeolus</taxon>
    </lineage>
</organism>
<reference evidence="3 4" key="1">
    <citation type="journal article" date="2018" name="Evol. Lett.">
        <title>Horizontal gene cluster transfer increased hallucinogenic mushroom diversity.</title>
        <authorList>
            <person name="Reynolds H.T."/>
            <person name="Vijayakumar V."/>
            <person name="Gluck-Thaler E."/>
            <person name="Korotkin H.B."/>
            <person name="Matheny P.B."/>
            <person name="Slot J.C."/>
        </authorList>
    </citation>
    <scope>NUCLEOTIDE SEQUENCE [LARGE SCALE GENOMIC DNA]</scope>
    <source>
        <strain evidence="3 4">2629</strain>
    </source>
</reference>
<dbReference type="OrthoDB" id="3142841at2759"/>
<evidence type="ECO:0008006" key="5">
    <source>
        <dbReference type="Google" id="ProtNLM"/>
    </source>
</evidence>
<feature type="transmembrane region" description="Helical" evidence="2">
    <location>
        <begin position="179"/>
        <end position="203"/>
    </location>
</feature>
<evidence type="ECO:0000256" key="1">
    <source>
        <dbReference type="SAM" id="MobiDB-lite"/>
    </source>
</evidence>
<dbReference type="EMBL" id="NHTK01006135">
    <property type="protein sequence ID" value="PPQ62940.1"/>
    <property type="molecule type" value="Genomic_DNA"/>
</dbReference>
<keyword evidence="4" id="KW-1185">Reference proteome</keyword>
<feature type="transmembrane region" description="Helical" evidence="2">
    <location>
        <begin position="134"/>
        <end position="158"/>
    </location>
</feature>
<dbReference type="InParanoid" id="A0A409VDG4"/>
<feature type="transmembrane region" description="Helical" evidence="2">
    <location>
        <begin position="215"/>
        <end position="238"/>
    </location>
</feature>
<protein>
    <recommendedName>
        <fullName evidence="5">Non-ribosomal peptide synthetase</fullName>
    </recommendedName>
</protein>
<evidence type="ECO:0000256" key="2">
    <source>
        <dbReference type="SAM" id="Phobius"/>
    </source>
</evidence>
<evidence type="ECO:0000313" key="4">
    <source>
        <dbReference type="Proteomes" id="UP000284842"/>
    </source>
</evidence>
<feature type="region of interest" description="Disordered" evidence="1">
    <location>
        <begin position="34"/>
        <end position="81"/>
    </location>
</feature>
<dbReference type="PANTHER" id="PTHR33927">
    <property type="entry name" value="TRANSMEMBRANE PROTEIN"/>
    <property type="match status" value="1"/>
</dbReference>
<dbReference type="InterPro" id="IPR052979">
    <property type="entry name" value="Adenylate-forming_domain"/>
</dbReference>
<gene>
    <name evidence="3" type="ORF">CVT24_006180</name>
</gene>
<dbReference type="PANTHER" id="PTHR33927:SF1">
    <property type="entry name" value="TRANSMEMBRANE PROTEIN"/>
    <property type="match status" value="1"/>
</dbReference>
<sequence>MSYPSSVDDAEKGVIQKEPFSVAVNLPGIHATPQVLSHAEKEHTNSQDTSTMSLVARPEKDSTPPPSREAQPKEASSRVATMKKAAAHRASRWIQFQLWFNTYRKFFTVVMSFNIIGITLAICGIWKYPRQYTGAFVLGNLLVAILMRNELFGRFLYLMVNTLFAKWPPLAFRLGCTSVLQHLGGIHSGCATSGFLWLIFRVVTILIDHKNNHDAVLVAGVITNVIVGISIASAFPWVRNTHHKYCFRTASSFHGMVSPRYGPIPSGLTIHKQVRTDFKYGIVILHPEFGAQITLAWVFVVLGDSYDLETHDWNPDGLHIIRQQDFWFAFGMTVFVLIPWFTIREVRVDVEIPSPKVAILRLERGMQQGLLARISRSSIMEYHAFGIISEGIHSKEHYLICGVQGDFTRSLVENPPTHLWTRQLKFAGVSHTSTLYKRGIRVCTGTGLGAALSTCLQSPDWYLIWIGSDQEKTFGPTISALIHRNLGPERLTLWDSKKRGGRPDVMKLIKEAYYSWGAEVVFITSNFQGNREMMEGCKEAGIPAFGTLWDF</sequence>
<name>A0A409VDG4_9AGAR</name>